<reference evidence="5" key="1">
    <citation type="journal article" date="2019" name="Int. J. Syst. Evol. Microbiol.">
        <title>The Global Catalogue of Microorganisms (GCM) 10K type strain sequencing project: providing services to taxonomists for standard genome sequencing and annotation.</title>
        <authorList>
            <consortium name="The Broad Institute Genomics Platform"/>
            <consortium name="The Broad Institute Genome Sequencing Center for Infectious Disease"/>
            <person name="Wu L."/>
            <person name="Ma J."/>
        </authorList>
    </citation>
    <scope>NUCLEOTIDE SEQUENCE [LARGE SCALE GENOMIC DNA]</scope>
    <source>
        <strain evidence="5">KCTC 62784</strain>
    </source>
</reference>
<protein>
    <recommendedName>
        <fullName evidence="1">Cell division coordinator CpoB</fullName>
    </recommendedName>
</protein>
<keyword evidence="5" id="KW-1185">Reference proteome</keyword>
<dbReference type="EMBL" id="JBHRSE010000119">
    <property type="protein sequence ID" value="MFC3025456.1"/>
    <property type="molecule type" value="Genomic_DNA"/>
</dbReference>
<feature type="region of interest" description="Disordered" evidence="2">
    <location>
        <begin position="119"/>
        <end position="145"/>
    </location>
</feature>
<dbReference type="InterPro" id="IPR032519">
    <property type="entry name" value="YbgF_tri"/>
</dbReference>
<dbReference type="SUPFAM" id="SSF48452">
    <property type="entry name" value="TPR-like"/>
    <property type="match status" value="1"/>
</dbReference>
<dbReference type="NCBIfam" id="TIGR02795">
    <property type="entry name" value="tol_pal_ybgF"/>
    <property type="match status" value="1"/>
</dbReference>
<dbReference type="Pfam" id="PF16331">
    <property type="entry name" value="TolA_bind_tri"/>
    <property type="match status" value="1"/>
</dbReference>
<evidence type="ECO:0000313" key="5">
    <source>
        <dbReference type="Proteomes" id="UP001595384"/>
    </source>
</evidence>
<feature type="compositionally biased region" description="Polar residues" evidence="2">
    <location>
        <begin position="119"/>
        <end position="131"/>
    </location>
</feature>
<comment type="similarity">
    <text evidence="1">Belongs to the CpoB family.</text>
</comment>
<keyword evidence="1" id="KW-0132">Cell division</keyword>
<dbReference type="Gene3D" id="1.25.40.10">
    <property type="entry name" value="Tetratricopeptide repeat domain"/>
    <property type="match status" value="1"/>
</dbReference>
<organism evidence="4 5">
    <name type="scientific">Vibrio zhugei</name>
    <dbReference type="NCBI Taxonomy" id="2479546"/>
    <lineage>
        <taxon>Bacteria</taxon>
        <taxon>Pseudomonadati</taxon>
        <taxon>Pseudomonadota</taxon>
        <taxon>Gammaproteobacteria</taxon>
        <taxon>Vibrionales</taxon>
        <taxon>Vibrionaceae</taxon>
        <taxon>Vibrio</taxon>
    </lineage>
</organism>
<comment type="caution">
    <text evidence="4">The sequence shown here is derived from an EMBL/GenBank/DDBJ whole genome shotgun (WGS) entry which is preliminary data.</text>
</comment>
<dbReference type="InterPro" id="IPR019734">
    <property type="entry name" value="TPR_rpt"/>
</dbReference>
<feature type="region of interest" description="Disordered" evidence="2">
    <location>
        <begin position="33"/>
        <end position="57"/>
    </location>
</feature>
<sequence precursor="true">MFSNLKQVVMLTLLASAASSTLAAPAPVSDIDYSSNQSNGQASASNTSGSQDSEVQRLERLVKSRSRMQLQMQQQLDDMSQEIRSLRGKLEKNSYNMQQMTKRQRELFVELDDLRSQMKTAKTADASQQDMNSDDEGTFSSNKDERSAYQDAVDLILKKHDYDGAIQAFEKFQKDFPDSVYTPNSHYWLGQLFFAKKDDVKAAQNFAKVVSFEKSNKRPDALVKLGDIARRNDQDAQAKKYYQQVVSDYPDSSSAEVAKSHLK</sequence>
<keyword evidence="1" id="KW-0131">Cell cycle</keyword>
<dbReference type="InterPro" id="IPR014162">
    <property type="entry name" value="CpoB_C"/>
</dbReference>
<dbReference type="InterPro" id="IPR034706">
    <property type="entry name" value="CpoB"/>
</dbReference>
<evidence type="ECO:0000259" key="3">
    <source>
        <dbReference type="Pfam" id="PF16331"/>
    </source>
</evidence>
<keyword evidence="1" id="KW-0574">Periplasm</keyword>
<evidence type="ECO:0000313" key="4">
    <source>
        <dbReference type="EMBL" id="MFC3025456.1"/>
    </source>
</evidence>
<comment type="subcellular location">
    <subcellularLocation>
        <location evidence="1">Periplasm</location>
    </subcellularLocation>
</comment>
<evidence type="ECO:0000256" key="1">
    <source>
        <dbReference type="HAMAP-Rule" id="MF_02066"/>
    </source>
</evidence>
<feature type="chain" id="PRO_5044912570" description="Cell division coordinator CpoB" evidence="1">
    <location>
        <begin position="24"/>
        <end position="263"/>
    </location>
</feature>
<feature type="compositionally biased region" description="Low complexity" evidence="2">
    <location>
        <begin position="34"/>
        <end position="51"/>
    </location>
</feature>
<gene>
    <name evidence="4" type="primary">ybgF</name>
    <name evidence="1" type="synonym">cpoB</name>
    <name evidence="4" type="ORF">ACFODT_16770</name>
</gene>
<comment type="function">
    <text evidence="1">Mediates coordination of peptidoglycan synthesis and outer membrane constriction during cell division.</text>
</comment>
<keyword evidence="1" id="KW-0175">Coiled coil</keyword>
<dbReference type="HAMAP" id="MF_02066">
    <property type="entry name" value="CpoB"/>
    <property type="match status" value="1"/>
</dbReference>
<feature type="coiled-coil region" evidence="1">
    <location>
        <begin position="69"/>
        <end position="117"/>
    </location>
</feature>
<dbReference type="Proteomes" id="UP001595384">
    <property type="component" value="Unassembled WGS sequence"/>
</dbReference>
<proteinExistence type="inferred from homology"/>
<accession>A0ABV7CBQ5</accession>
<dbReference type="Pfam" id="PF13174">
    <property type="entry name" value="TPR_6"/>
    <property type="match status" value="2"/>
</dbReference>
<feature type="domain" description="YbgF trimerisation" evidence="3">
    <location>
        <begin position="51"/>
        <end position="124"/>
    </location>
</feature>
<keyword evidence="1" id="KW-0732">Signal</keyword>
<evidence type="ECO:0000256" key="2">
    <source>
        <dbReference type="SAM" id="MobiDB-lite"/>
    </source>
</evidence>
<dbReference type="Gene3D" id="1.20.5.110">
    <property type="match status" value="1"/>
</dbReference>
<dbReference type="InterPro" id="IPR011990">
    <property type="entry name" value="TPR-like_helical_dom_sf"/>
</dbReference>
<dbReference type="RefSeq" id="WP_123016291.1">
    <property type="nucleotide sequence ID" value="NZ_AP024911.1"/>
</dbReference>
<feature type="signal peptide" evidence="1">
    <location>
        <begin position="1"/>
        <end position="23"/>
    </location>
</feature>
<name>A0ABV7CBQ5_9VIBR</name>